<proteinExistence type="predicted"/>
<protein>
    <submittedName>
        <fullName evidence="2">Uncharacterized protein</fullName>
    </submittedName>
</protein>
<evidence type="ECO:0000313" key="2">
    <source>
        <dbReference type="EMBL" id="OWK45817.1"/>
    </source>
</evidence>
<accession>A0A225EBT5</accession>
<dbReference type="AlphaFoldDB" id="A0A225EBT5"/>
<keyword evidence="1" id="KW-0472">Membrane</keyword>
<dbReference type="RefSeq" id="WP_088253490.1">
    <property type="nucleotide sequence ID" value="NZ_NIDE01000002.1"/>
</dbReference>
<comment type="caution">
    <text evidence="2">The sequence shown here is derived from an EMBL/GenBank/DDBJ whole genome shotgun (WGS) entry which is preliminary data.</text>
</comment>
<feature type="transmembrane region" description="Helical" evidence="1">
    <location>
        <begin position="49"/>
        <end position="76"/>
    </location>
</feature>
<organism evidence="2 3">
    <name type="scientific">Fimbriiglobus ruber</name>
    <dbReference type="NCBI Taxonomy" id="1908690"/>
    <lineage>
        <taxon>Bacteria</taxon>
        <taxon>Pseudomonadati</taxon>
        <taxon>Planctomycetota</taxon>
        <taxon>Planctomycetia</taxon>
        <taxon>Gemmatales</taxon>
        <taxon>Gemmataceae</taxon>
        <taxon>Fimbriiglobus</taxon>
    </lineage>
</organism>
<gene>
    <name evidence="2" type="ORF">FRUB_02148</name>
</gene>
<name>A0A225EBT5_9BACT</name>
<keyword evidence="1" id="KW-1133">Transmembrane helix</keyword>
<evidence type="ECO:0000313" key="3">
    <source>
        <dbReference type="Proteomes" id="UP000214646"/>
    </source>
</evidence>
<reference evidence="3" key="1">
    <citation type="submission" date="2017-06" db="EMBL/GenBank/DDBJ databases">
        <title>Genome analysis of Fimbriiglobus ruber SP5, the first member of the order Planctomycetales with confirmed chitinolytic capability.</title>
        <authorList>
            <person name="Ravin N.V."/>
            <person name="Rakitin A.L."/>
            <person name="Ivanova A.A."/>
            <person name="Beletsky A.V."/>
            <person name="Kulichevskaya I.S."/>
            <person name="Mardanov A.V."/>
            <person name="Dedysh S.N."/>
        </authorList>
    </citation>
    <scope>NUCLEOTIDE SEQUENCE [LARGE SCALE GENOMIC DNA]</scope>
    <source>
        <strain evidence="3">SP5</strain>
    </source>
</reference>
<dbReference type="OrthoDB" id="9864063at2"/>
<dbReference type="Proteomes" id="UP000214646">
    <property type="component" value="Unassembled WGS sequence"/>
</dbReference>
<keyword evidence="1" id="KW-0812">Transmembrane</keyword>
<feature type="transmembrane region" description="Helical" evidence="1">
    <location>
        <begin position="19"/>
        <end position="37"/>
    </location>
</feature>
<sequence length="86" mass="9248">MASDDDTDGEVTLGQGLKYGLGLLAIGVVVFVILTLMEDSGRGGRVHWLIALLYYIGGKWTAAGLFWLGGLVFLALGVRTHLRDRA</sequence>
<evidence type="ECO:0000256" key="1">
    <source>
        <dbReference type="SAM" id="Phobius"/>
    </source>
</evidence>
<dbReference type="EMBL" id="NIDE01000002">
    <property type="protein sequence ID" value="OWK45817.1"/>
    <property type="molecule type" value="Genomic_DNA"/>
</dbReference>
<keyword evidence="3" id="KW-1185">Reference proteome</keyword>